<gene>
    <name evidence="1" type="ORF">LEP1GSC179_0283</name>
</gene>
<comment type="caution">
    <text evidence="1">The sequence shown here is derived from an EMBL/GenBank/DDBJ whole genome shotgun (WGS) entry which is preliminary data.</text>
</comment>
<dbReference type="InterPro" id="IPR025833">
    <property type="entry name" value="GDYXXLXY"/>
</dbReference>
<dbReference type="Proteomes" id="UP000006329">
    <property type="component" value="Unassembled WGS sequence"/>
</dbReference>
<dbReference type="EMBL" id="AHON02000087">
    <property type="protein sequence ID" value="EKO32005.1"/>
    <property type="molecule type" value="Genomic_DNA"/>
</dbReference>
<protein>
    <submittedName>
        <fullName evidence="1">GDYXXLXY protein</fullName>
    </submittedName>
</protein>
<sequence length="181" mass="20919">MRTFKNFLSIALFCPIVFFASEIVYLEFIKNSGQELILPVSGYDPRDLLSGHYLRYNIEYQSYSLCQAADGTKQQLRLSSKDEAHCVCYSHPGKIEEGNGTFAENCNEEKLQDRKNCKLYLRGTCQYGRFRIGNERFYVNETKALEYEKRLREEKVHIRLKVDSGGKAITDSLIWEDGSSL</sequence>
<reference evidence="1" key="1">
    <citation type="submission" date="2012-10" db="EMBL/GenBank/DDBJ databases">
        <authorList>
            <person name="Harkins D.M."/>
            <person name="Durkin A.S."/>
            <person name="Brinkac L.M."/>
            <person name="Haft D.H."/>
            <person name="Selengut J.D."/>
            <person name="Sanka R."/>
            <person name="DePew J."/>
            <person name="Purushe J."/>
            <person name="Matthias M.A."/>
            <person name="Vinetz J.M."/>
            <person name="Sutton G.G."/>
            <person name="Nierman W.C."/>
            <person name="Fouts D.E."/>
        </authorList>
    </citation>
    <scope>NUCLEOTIDE SEQUENCE [LARGE SCALE GENOMIC DNA]</scope>
    <source>
        <strain evidence="1">MOR084</strain>
    </source>
</reference>
<evidence type="ECO:0000313" key="2">
    <source>
        <dbReference type="Proteomes" id="UP000006329"/>
    </source>
</evidence>
<keyword evidence="2" id="KW-1185">Reference proteome</keyword>
<accession>A0A0E2BL41</accession>
<proteinExistence type="predicted"/>
<dbReference type="Pfam" id="PF14345">
    <property type="entry name" value="GDYXXLXY"/>
    <property type="match status" value="1"/>
</dbReference>
<name>A0A0E2BL41_9LEPT</name>
<evidence type="ECO:0000313" key="1">
    <source>
        <dbReference type="EMBL" id="EKO32005.1"/>
    </source>
</evidence>
<dbReference type="RefSeq" id="WP_004477383.1">
    <property type="nucleotide sequence ID" value="NZ_AHON02000087.1"/>
</dbReference>
<organism evidence="1 2">
    <name type="scientific">Leptospira santarosai str. MOR084</name>
    <dbReference type="NCBI Taxonomy" id="1049984"/>
    <lineage>
        <taxon>Bacteria</taxon>
        <taxon>Pseudomonadati</taxon>
        <taxon>Spirochaetota</taxon>
        <taxon>Spirochaetia</taxon>
        <taxon>Leptospirales</taxon>
        <taxon>Leptospiraceae</taxon>
        <taxon>Leptospira</taxon>
    </lineage>
</organism>
<dbReference type="AlphaFoldDB" id="A0A0E2BL41"/>